<dbReference type="Proteomes" id="UP000530234">
    <property type="component" value="Unassembled WGS sequence"/>
</dbReference>
<comment type="similarity">
    <text evidence="1">Belongs to the CdaR family.</text>
</comment>
<protein>
    <submittedName>
        <fullName evidence="5">PucR family transcriptional regulator</fullName>
    </submittedName>
</protein>
<proteinExistence type="inferred from homology"/>
<dbReference type="InterPro" id="IPR041522">
    <property type="entry name" value="CdaR_GGDEF"/>
</dbReference>
<evidence type="ECO:0000259" key="4">
    <source>
        <dbReference type="Pfam" id="PF17853"/>
    </source>
</evidence>
<evidence type="ECO:0000256" key="1">
    <source>
        <dbReference type="ARBA" id="ARBA00006754"/>
    </source>
</evidence>
<name>A0A7W3T694_9ACTN</name>
<evidence type="ECO:0000256" key="2">
    <source>
        <dbReference type="SAM" id="MobiDB-lite"/>
    </source>
</evidence>
<evidence type="ECO:0000259" key="3">
    <source>
        <dbReference type="Pfam" id="PF13556"/>
    </source>
</evidence>
<dbReference type="AlphaFoldDB" id="A0A7W3T694"/>
<keyword evidence="6" id="KW-1185">Reference proteome</keyword>
<dbReference type="InterPro" id="IPR051448">
    <property type="entry name" value="CdaR-like_regulators"/>
</dbReference>
<dbReference type="InterPro" id="IPR042070">
    <property type="entry name" value="PucR_C-HTH_sf"/>
</dbReference>
<feature type="domain" description="PucR C-terminal helix-turn-helix" evidence="3">
    <location>
        <begin position="301"/>
        <end position="358"/>
    </location>
</feature>
<dbReference type="Pfam" id="PF17853">
    <property type="entry name" value="GGDEF_2"/>
    <property type="match status" value="1"/>
</dbReference>
<gene>
    <name evidence="5" type="ORF">FOE67_20080</name>
</gene>
<feature type="domain" description="CdaR GGDEF-like" evidence="4">
    <location>
        <begin position="171"/>
        <end position="248"/>
    </location>
</feature>
<dbReference type="Pfam" id="PF13556">
    <property type="entry name" value="HTH_30"/>
    <property type="match status" value="1"/>
</dbReference>
<dbReference type="Gene3D" id="1.10.10.2840">
    <property type="entry name" value="PucR C-terminal helix-turn-helix domain"/>
    <property type="match status" value="1"/>
</dbReference>
<evidence type="ECO:0000313" key="6">
    <source>
        <dbReference type="Proteomes" id="UP000530234"/>
    </source>
</evidence>
<organism evidence="5 6">
    <name type="scientific">Streptomyces calidiresistens</name>
    <dbReference type="NCBI Taxonomy" id="1485586"/>
    <lineage>
        <taxon>Bacteria</taxon>
        <taxon>Bacillati</taxon>
        <taxon>Actinomycetota</taxon>
        <taxon>Actinomycetes</taxon>
        <taxon>Kitasatosporales</taxon>
        <taxon>Streptomycetaceae</taxon>
        <taxon>Streptomyces</taxon>
    </lineage>
</organism>
<dbReference type="RefSeq" id="WP_182666289.1">
    <property type="nucleotide sequence ID" value="NZ_VKHS01000609.1"/>
</dbReference>
<reference evidence="6" key="1">
    <citation type="submission" date="2019-10" db="EMBL/GenBank/DDBJ databases">
        <title>Streptomyces sp. nov., a novel actinobacterium isolated from alkaline environment.</title>
        <authorList>
            <person name="Golinska P."/>
        </authorList>
    </citation>
    <scope>NUCLEOTIDE SEQUENCE [LARGE SCALE GENOMIC DNA]</scope>
    <source>
        <strain evidence="6">DSM 42108</strain>
    </source>
</reference>
<evidence type="ECO:0000313" key="5">
    <source>
        <dbReference type="EMBL" id="MBB0231732.1"/>
    </source>
</evidence>
<dbReference type="PANTHER" id="PTHR33744:SF17">
    <property type="entry name" value="CONSERVED PROTEIN"/>
    <property type="match status" value="1"/>
</dbReference>
<accession>A0A7W3T694</accession>
<sequence>HALLAVAPPGPGGTPPPLDAAGPAGELLAVVGDPGRWPRRRVDLLATTAGLLAEERDRVDAAGAAWRRLAREVIELARAGAPSADVAARLDLLVPLPGAPRARAGGGRQVVVARLGSGGGGTAAGGGGSEARAARLLLTDLVAGARERAGTTAGNPDVPGPTGLPDGPGGAVVTEVDGEAVALLAPFPDPVTGAVVPLTPATLLDPARAALTAALGPGARLSVGISDPVASADGLAGALEEARHARRVAAARDEAVCGAGPGELASHVLLLPFVPAEVRRAFTARLLDPLLAHDRRRRTELLPTLRAFLESDGSWSRCADRLHVHVNTLRYRIRRIAELTGRDPTRWEDRVDFFLALRMHAPVEPPDGGSTGEGGR</sequence>
<feature type="region of interest" description="Disordered" evidence="2">
    <location>
        <begin position="1"/>
        <end position="21"/>
    </location>
</feature>
<comment type="caution">
    <text evidence="5">The sequence shown here is derived from an EMBL/GenBank/DDBJ whole genome shotgun (WGS) entry which is preliminary data.</text>
</comment>
<feature type="non-terminal residue" evidence="5">
    <location>
        <position position="1"/>
    </location>
</feature>
<feature type="compositionally biased region" description="Pro residues" evidence="2">
    <location>
        <begin position="8"/>
        <end position="18"/>
    </location>
</feature>
<dbReference type="InterPro" id="IPR025736">
    <property type="entry name" value="PucR_C-HTH_dom"/>
</dbReference>
<dbReference type="PANTHER" id="PTHR33744">
    <property type="entry name" value="CARBOHYDRATE DIACID REGULATOR"/>
    <property type="match status" value="1"/>
</dbReference>
<dbReference type="EMBL" id="VKHS01000609">
    <property type="protein sequence ID" value="MBB0231732.1"/>
    <property type="molecule type" value="Genomic_DNA"/>
</dbReference>